<dbReference type="RefSeq" id="WP_256977148.1">
    <property type="nucleotide sequence ID" value="NZ_NEVM01000001.1"/>
</dbReference>
<dbReference type="EMBL" id="NEVM01000001">
    <property type="protein sequence ID" value="OZI37330.1"/>
    <property type="molecule type" value="Genomic_DNA"/>
</dbReference>
<feature type="transmembrane region" description="Helical" evidence="1">
    <location>
        <begin position="230"/>
        <end position="251"/>
    </location>
</feature>
<keyword evidence="3" id="KW-1185">Reference proteome</keyword>
<keyword evidence="1" id="KW-1133">Transmembrane helix</keyword>
<keyword evidence="1" id="KW-0812">Transmembrane</keyword>
<proteinExistence type="predicted"/>
<name>A0A261SKP0_9BORD</name>
<dbReference type="Proteomes" id="UP000216020">
    <property type="component" value="Unassembled WGS sequence"/>
</dbReference>
<organism evidence="2 3">
    <name type="scientific">Bordetella genomosp. 10</name>
    <dbReference type="NCBI Taxonomy" id="1416804"/>
    <lineage>
        <taxon>Bacteria</taxon>
        <taxon>Pseudomonadati</taxon>
        <taxon>Pseudomonadota</taxon>
        <taxon>Betaproteobacteria</taxon>
        <taxon>Burkholderiales</taxon>
        <taxon>Alcaligenaceae</taxon>
        <taxon>Bordetella</taxon>
    </lineage>
</organism>
<dbReference type="InterPro" id="IPR017748">
    <property type="entry name" value="TagF"/>
</dbReference>
<evidence type="ECO:0000256" key="1">
    <source>
        <dbReference type="SAM" id="Phobius"/>
    </source>
</evidence>
<dbReference type="PIRSF" id="PIRSF029287">
    <property type="entry name" value="UCP029287"/>
    <property type="match status" value="1"/>
</dbReference>
<dbReference type="Pfam" id="PF09867">
    <property type="entry name" value="TagF_N"/>
    <property type="match status" value="1"/>
</dbReference>
<sequence>MSGPFLRAESMGGMDIGQRLGWYGKIPATGDFVNRNLPRELSGWWDKWLQHGLAALKQSQDEAALRAYAAAPLWNFAIPSGPGAGGVQFGCIAASRDRVGRNYPLCVSLYMPVDLYEPRMLDAAGEYFHQLGVGLLMAVRHGCAAEQLERALQPARAAAAAMSAAGRGAVAASRGSDIMDILNAGQPAPAQALAGNRPLAWAELPSVFNPGSHTSYWWTNQADGAALRTYLHGGALNVTLFATLFSSFAGVRR</sequence>
<protein>
    <submittedName>
        <fullName evidence="2">Type VI secretion-associated protein</fullName>
    </submittedName>
</protein>
<evidence type="ECO:0000313" key="2">
    <source>
        <dbReference type="EMBL" id="OZI37330.1"/>
    </source>
</evidence>
<dbReference type="InterPro" id="IPR038225">
    <property type="entry name" value="TagF_sf"/>
</dbReference>
<dbReference type="NCBIfam" id="TIGR03373">
    <property type="entry name" value="VI_minor_4"/>
    <property type="match status" value="1"/>
</dbReference>
<accession>A0A261SKP0</accession>
<reference evidence="3" key="1">
    <citation type="submission" date="2017-05" db="EMBL/GenBank/DDBJ databases">
        <title>Complete and WGS of Bordetella genogroups.</title>
        <authorList>
            <person name="Spilker T."/>
            <person name="Lipuma J."/>
        </authorList>
    </citation>
    <scope>NUCLEOTIDE SEQUENCE [LARGE SCALE GENOMIC DNA]</scope>
    <source>
        <strain evidence="3">AU16122</strain>
    </source>
</reference>
<gene>
    <name evidence="2" type="ORF">CAL29_02610</name>
</gene>
<evidence type="ECO:0000313" key="3">
    <source>
        <dbReference type="Proteomes" id="UP000216020"/>
    </source>
</evidence>
<comment type="caution">
    <text evidence="2">The sequence shown here is derived from an EMBL/GenBank/DDBJ whole genome shotgun (WGS) entry which is preliminary data.</text>
</comment>
<dbReference type="Gene3D" id="3.40.1730.10">
    <property type="entry name" value="pa0076 domain"/>
    <property type="match status" value="1"/>
</dbReference>
<keyword evidence="1" id="KW-0472">Membrane</keyword>
<dbReference type="AlphaFoldDB" id="A0A261SKP0"/>